<dbReference type="RefSeq" id="WP_166112890.1">
    <property type="nucleotide sequence ID" value="NZ_BAABDB010000040.1"/>
</dbReference>
<protein>
    <submittedName>
        <fullName evidence="1">Uncharacterized protein</fullName>
    </submittedName>
</protein>
<name>A0A841QEZ8_9PROT</name>
<keyword evidence="2" id="KW-1185">Reference proteome</keyword>
<organism evidence="1 2">
    <name type="scientific">Acetobacter lovaniensis</name>
    <dbReference type="NCBI Taxonomy" id="104100"/>
    <lineage>
        <taxon>Bacteria</taxon>
        <taxon>Pseudomonadati</taxon>
        <taxon>Pseudomonadota</taxon>
        <taxon>Alphaproteobacteria</taxon>
        <taxon>Acetobacterales</taxon>
        <taxon>Acetobacteraceae</taxon>
        <taxon>Acetobacter</taxon>
    </lineage>
</organism>
<dbReference type="AlphaFoldDB" id="A0A841QEZ8"/>
<dbReference type="Proteomes" id="UP000578000">
    <property type="component" value="Unassembled WGS sequence"/>
</dbReference>
<evidence type="ECO:0000313" key="2">
    <source>
        <dbReference type="Proteomes" id="UP000578000"/>
    </source>
</evidence>
<reference evidence="1 2" key="1">
    <citation type="submission" date="2020-08" db="EMBL/GenBank/DDBJ databases">
        <title>Genomic Encyclopedia of Type Strains, Phase IV (KMG-IV): sequencing the most valuable type-strain genomes for metagenomic binning, comparative biology and taxonomic classification.</title>
        <authorList>
            <person name="Goeker M."/>
        </authorList>
    </citation>
    <scope>NUCLEOTIDE SEQUENCE [LARGE SCALE GENOMIC DNA]</scope>
    <source>
        <strain evidence="1 2">DSM 4491</strain>
    </source>
</reference>
<gene>
    <name evidence="1" type="ORF">HNR55_001551</name>
</gene>
<dbReference type="EMBL" id="JACHIE010000005">
    <property type="protein sequence ID" value="MBB6456968.1"/>
    <property type="molecule type" value="Genomic_DNA"/>
</dbReference>
<comment type="caution">
    <text evidence="1">The sequence shown here is derived from an EMBL/GenBank/DDBJ whole genome shotgun (WGS) entry which is preliminary data.</text>
</comment>
<accession>A0A841QEZ8</accession>
<evidence type="ECO:0000313" key="1">
    <source>
        <dbReference type="EMBL" id="MBB6456968.1"/>
    </source>
</evidence>
<proteinExistence type="predicted"/>
<sequence>MGKGQDFCRGQIALRGNKPVLILALDGALCLVAKMYPPRTARHRSDIDLSETPLLLRNTIVRAADLLRCRVVDLRPMADGALGVGEGILLRVESAARREMECQASEQLPAGALRSTWRAPRWGSCGRKIGGVPSE</sequence>